<dbReference type="SMART" id="SM00044">
    <property type="entry name" value="CYCc"/>
    <property type="match status" value="1"/>
</dbReference>
<evidence type="ECO:0000313" key="12">
    <source>
        <dbReference type="Proteomes" id="UP000285624"/>
    </source>
</evidence>
<evidence type="ECO:0000256" key="5">
    <source>
        <dbReference type="SAM" id="MobiDB-lite"/>
    </source>
</evidence>
<dbReference type="GO" id="GO:0009190">
    <property type="term" value="P:cyclic nucleotide biosynthetic process"/>
    <property type="evidence" value="ECO:0007669"/>
    <property type="project" value="InterPro"/>
</dbReference>
<dbReference type="EMBL" id="MBDN02000336">
    <property type="protein sequence ID" value="RLN76227.1"/>
    <property type="molecule type" value="Genomic_DNA"/>
</dbReference>
<sequence length="1104" mass="121817">MDDSTHYDWTVTYVIVLAVATVTSCATLLLSFKQIKVSDSAVQYLTYSVCRMYFIYTLARLVLYVGVLANFDGLRDTLDSLDNGELMGARTIYSEGKRKPFPVIVTLIGDCALLSTTFFIVTLAYEMKRLIIKSMDRGPSRERAITRQYCIRAYGTSVVFAILMVVSAFLPPSPAGTLQTVAFWVELACIWVSVLYPVYATFRISCQKRARSAVDPASLLLHQRIKTFVIVYCVLVFPSCVVEVLIRLVDDIKMEWVGFTQILYYLSGGGTVFAIGISASCCFRTLRPIMPPSVYEQLLEGGFFPEDQRLNGMDVIVEPPTRRPVFVVTDIEGSSRLWSANSPAMAEAQSIHDDLLRQQLPRFRGYEITTCGDSFQLAFHCVCDAIDWCVSVQEKLLKAPWPTSLLKHDNSARVYDIWTRLLFNGLRVRMAIHDGDERLVFARHPTTGKMTYLGLSEMLAREMSEMGQGGQVIISESALSAYKDEMLHIPPRAGLAKFKVQPFRPFELPEFGISHSTGAIYDGLARSIARSALDGIHGSIFAYGQTSSGKTHTMQGTSLKGLRNKKALLKEGAETEEDRRPEDSDGLVQLAVKDLFDEMARRSDVEFLVRVSYLEVYNETIRDLLVSGSMNGKPRDSTVHVREHPVTGVFTDNSERVVTDVRSVLQALRDGEKQRSVGVTRMNERSSRSHTIFRVVIESKTCLEAPVPTEDGGMERVRVGCLNFVDLAGSESARAVSSGGKQLTAESGNINRSLLALSRVVAALGCSNPNQKDHINFRDSKLTRILQPSLSGAARVLFVCCASPAPSYVEDTRSTLKFASRAKRIKVNASVNEVVDQRARALMELARENQVLRQQLDALACASRDEMDAMEEHAARLRMRIASLEAAAAASVWASFVVTPPATDVPQKSRENRQPEVTGLEAENSPTTNPQDLDVDLTDGESTDVDSQFDSPTGSPLLIADSACPTCETFDDALEIAKTRELESCLRIEQLEEQVSLLLREREDNNSNADSTDESDEISAVPHCVLDIDDGMDETETLTNSENSTHIIANTSSFTAASVTVLAVVAETLRKCSPTGALAIVVITLTIMGIMLASFVWNIAAAMI</sequence>
<evidence type="ECO:0000313" key="11">
    <source>
        <dbReference type="EMBL" id="RLN76227.1"/>
    </source>
</evidence>
<feature type="coiled-coil region" evidence="4">
    <location>
        <begin position="842"/>
        <end position="887"/>
    </location>
</feature>
<evidence type="ECO:0000313" key="13">
    <source>
        <dbReference type="Proteomes" id="UP000285883"/>
    </source>
</evidence>
<dbReference type="Proteomes" id="UP000285883">
    <property type="component" value="Unassembled WGS sequence"/>
</dbReference>
<dbReference type="GO" id="GO:0003777">
    <property type="term" value="F:microtubule motor activity"/>
    <property type="evidence" value="ECO:0007669"/>
    <property type="project" value="InterPro"/>
</dbReference>
<evidence type="ECO:0000256" key="4">
    <source>
        <dbReference type="SAM" id="Coils"/>
    </source>
</evidence>
<dbReference type="GO" id="GO:0007018">
    <property type="term" value="P:microtubule-based movement"/>
    <property type="evidence" value="ECO:0007669"/>
    <property type="project" value="InterPro"/>
</dbReference>
<evidence type="ECO:0000256" key="3">
    <source>
        <dbReference type="PROSITE-ProRule" id="PRU00283"/>
    </source>
</evidence>
<dbReference type="Proteomes" id="UP000285624">
    <property type="component" value="Unassembled WGS sequence"/>
</dbReference>
<feature type="domain" description="Kinesin motor" evidence="7">
    <location>
        <begin position="469"/>
        <end position="825"/>
    </location>
</feature>
<dbReference type="InterPro" id="IPR001054">
    <property type="entry name" value="A/G_cyclase"/>
</dbReference>
<dbReference type="EMBL" id="JPWU03000315">
    <property type="protein sequence ID" value="KAG2519969.1"/>
    <property type="molecule type" value="Genomic_DNA"/>
</dbReference>
<evidence type="ECO:0000256" key="2">
    <source>
        <dbReference type="ARBA" id="ARBA00023175"/>
    </source>
</evidence>
<keyword evidence="6" id="KW-0472">Membrane</keyword>
<dbReference type="EMBL" id="JPWV03000310">
    <property type="protein sequence ID" value="KAG2518173.1"/>
    <property type="molecule type" value="Genomic_DNA"/>
</dbReference>
<reference evidence="12 13" key="2">
    <citation type="submission" date="2018-07" db="EMBL/GenBank/DDBJ databases">
        <title>Genome sequencing of oomycete isolates from Chile give support for New Zealand origin for Phytophthora kernoviae and make available the first Nothophytophthora sp. genome.</title>
        <authorList>
            <person name="Studholme D.J."/>
            <person name="Sanfuentes E."/>
            <person name="Panda P."/>
            <person name="Hill R."/>
            <person name="Sambles C."/>
            <person name="Grant M."/>
            <person name="Williams N.M."/>
            <person name="Mcdougal R.L."/>
        </authorList>
    </citation>
    <scope>NUCLEOTIDE SEQUENCE [LARGE SCALE GENOMIC DNA]</scope>
    <source>
        <strain evidence="10">Chile2</strain>
        <strain evidence="11">Chile4</strain>
    </source>
</reference>
<dbReference type="GO" id="GO:0035556">
    <property type="term" value="P:intracellular signal transduction"/>
    <property type="evidence" value="ECO:0007669"/>
    <property type="project" value="InterPro"/>
</dbReference>
<feature type="transmembrane region" description="Helical" evidence="6">
    <location>
        <begin position="103"/>
        <end position="125"/>
    </location>
</feature>
<feature type="transmembrane region" description="Helical" evidence="6">
    <location>
        <begin position="12"/>
        <end position="32"/>
    </location>
</feature>
<keyword evidence="1 4" id="KW-0175">Coiled coil</keyword>
<dbReference type="Proteomes" id="UP000785171">
    <property type="component" value="Unassembled WGS sequence"/>
</dbReference>
<accession>A0A3R7IFF2</accession>
<dbReference type="Pfam" id="PF00225">
    <property type="entry name" value="Kinesin"/>
    <property type="match status" value="1"/>
</dbReference>
<dbReference type="SUPFAM" id="SSF52540">
    <property type="entry name" value="P-loop containing nucleoside triphosphate hydrolases"/>
    <property type="match status" value="1"/>
</dbReference>
<keyword evidence="6" id="KW-0812">Transmembrane</keyword>
<feature type="binding site" evidence="3">
    <location>
        <begin position="544"/>
        <end position="551"/>
    </location>
    <ligand>
        <name>ATP</name>
        <dbReference type="ChEBI" id="CHEBI:30616"/>
    </ligand>
</feature>
<reference evidence="8" key="1">
    <citation type="journal article" date="2015" name="Genom Data">
        <title>Genome sequences of six Phytophthora species associated with forests in New Zealand.</title>
        <authorList>
            <person name="Studholme D.J."/>
            <person name="McDougal R.L."/>
            <person name="Sambles C."/>
            <person name="Hansen E."/>
            <person name="Hardy G."/>
            <person name="Grant M."/>
            <person name="Ganley R.J."/>
            <person name="Williams N.M."/>
        </authorList>
    </citation>
    <scope>NUCLEOTIDE SEQUENCE</scope>
    <source>
        <strain evidence="8">NZFS 2646</strain>
        <strain evidence="9">NZFS 3630</strain>
    </source>
</reference>
<evidence type="ECO:0000256" key="6">
    <source>
        <dbReference type="SAM" id="Phobius"/>
    </source>
</evidence>
<feature type="compositionally biased region" description="Acidic residues" evidence="5">
    <location>
        <begin position="933"/>
        <end position="944"/>
    </location>
</feature>
<dbReference type="Gene3D" id="3.30.70.1230">
    <property type="entry name" value="Nucleotide cyclase"/>
    <property type="match status" value="1"/>
</dbReference>
<protein>
    <recommendedName>
        <fullName evidence="7">Kinesin motor domain-containing protein</fullName>
    </recommendedName>
</protein>
<feature type="transmembrane region" description="Helical" evidence="6">
    <location>
        <begin position="229"/>
        <end position="250"/>
    </location>
</feature>
<dbReference type="Pfam" id="PF00211">
    <property type="entry name" value="Guanylate_cyc"/>
    <property type="match status" value="1"/>
</dbReference>
<dbReference type="AlphaFoldDB" id="A0A3R7IFF2"/>
<evidence type="ECO:0000259" key="7">
    <source>
        <dbReference type="PROSITE" id="PS50067"/>
    </source>
</evidence>
<dbReference type="SMART" id="SM00129">
    <property type="entry name" value="KISc"/>
    <property type="match status" value="1"/>
</dbReference>
<dbReference type="PANTHER" id="PTHR47968:SF75">
    <property type="entry name" value="CENTROMERE-ASSOCIATED PROTEIN E"/>
    <property type="match status" value="1"/>
</dbReference>
<dbReference type="InterPro" id="IPR029787">
    <property type="entry name" value="Nucleotide_cyclase"/>
</dbReference>
<dbReference type="InterPro" id="IPR027417">
    <property type="entry name" value="P-loop_NTPase"/>
</dbReference>
<dbReference type="SUPFAM" id="SSF55073">
    <property type="entry name" value="Nucleotide cyclase"/>
    <property type="match status" value="1"/>
</dbReference>
<evidence type="ECO:0000313" key="9">
    <source>
        <dbReference type="EMBL" id="KAG2519969.1"/>
    </source>
</evidence>
<feature type="transmembrane region" description="Helical" evidence="6">
    <location>
        <begin position="182"/>
        <end position="202"/>
    </location>
</feature>
<dbReference type="InterPro" id="IPR001752">
    <property type="entry name" value="Kinesin_motor_dom"/>
</dbReference>
<keyword evidence="3" id="KW-0067">ATP-binding</keyword>
<reference evidence="8" key="3">
    <citation type="submission" date="2020-06" db="EMBL/GenBank/DDBJ databases">
        <authorList>
            <person name="Studholme D.J."/>
        </authorList>
    </citation>
    <scope>NUCLEOTIDE SEQUENCE</scope>
    <source>
        <strain evidence="8">NZFS 2646</strain>
        <strain evidence="9">NZFS 3630</strain>
    </source>
</reference>
<dbReference type="Gene3D" id="3.40.850.10">
    <property type="entry name" value="Kinesin motor domain"/>
    <property type="match status" value="1"/>
</dbReference>
<dbReference type="PROSITE" id="PS50067">
    <property type="entry name" value="KINESIN_MOTOR_2"/>
    <property type="match status" value="1"/>
</dbReference>
<keyword evidence="6" id="KW-1133">Transmembrane helix</keyword>
<comment type="caution">
    <text evidence="10">The sequence shown here is derived from an EMBL/GenBank/DDBJ whole genome shotgun (WGS) entry which is preliminary data.</text>
</comment>
<dbReference type="PRINTS" id="PR00380">
    <property type="entry name" value="KINESINHEAVY"/>
</dbReference>
<keyword evidence="12" id="KW-1185">Reference proteome</keyword>
<dbReference type="InterPro" id="IPR036961">
    <property type="entry name" value="Kinesin_motor_dom_sf"/>
</dbReference>
<dbReference type="STRING" id="325452.A0A3R7IFF2"/>
<evidence type="ECO:0000256" key="1">
    <source>
        <dbReference type="ARBA" id="ARBA00023054"/>
    </source>
</evidence>
<gene>
    <name evidence="10" type="ORF">BBI17_007659</name>
    <name evidence="11" type="ORF">BBO99_00007728</name>
    <name evidence="8" type="ORF">JM16_007393</name>
    <name evidence="9" type="ORF">JM18_007371</name>
</gene>
<dbReference type="InterPro" id="IPR027640">
    <property type="entry name" value="Kinesin-like_fam"/>
</dbReference>
<keyword evidence="2 3" id="KW-0505">Motor protein</keyword>
<dbReference type="GO" id="GO:0008017">
    <property type="term" value="F:microtubule binding"/>
    <property type="evidence" value="ECO:0007669"/>
    <property type="project" value="InterPro"/>
</dbReference>
<name>A0A3R7IFF2_9STRA</name>
<organism evidence="10 13">
    <name type="scientific">Phytophthora kernoviae</name>
    <dbReference type="NCBI Taxonomy" id="325452"/>
    <lineage>
        <taxon>Eukaryota</taxon>
        <taxon>Sar</taxon>
        <taxon>Stramenopiles</taxon>
        <taxon>Oomycota</taxon>
        <taxon>Peronosporomycetes</taxon>
        <taxon>Peronosporales</taxon>
        <taxon>Peronosporaceae</taxon>
        <taxon>Phytophthora</taxon>
    </lineage>
</organism>
<dbReference type="PANTHER" id="PTHR47968">
    <property type="entry name" value="CENTROMERE PROTEIN E"/>
    <property type="match status" value="1"/>
</dbReference>
<feature type="region of interest" description="Disordered" evidence="5">
    <location>
        <begin position="902"/>
        <end position="956"/>
    </location>
</feature>
<keyword evidence="3" id="KW-0547">Nucleotide-binding</keyword>
<comment type="similarity">
    <text evidence="3">Belongs to the TRAFAC class myosin-kinesin ATPase superfamily. Kinesin family.</text>
</comment>
<feature type="transmembrane region" description="Helical" evidence="6">
    <location>
        <begin position="53"/>
        <end position="71"/>
    </location>
</feature>
<proteinExistence type="inferred from homology"/>
<feature type="transmembrane region" description="Helical" evidence="6">
    <location>
        <begin position="1078"/>
        <end position="1100"/>
    </location>
</feature>
<dbReference type="GO" id="GO:0005524">
    <property type="term" value="F:ATP binding"/>
    <property type="evidence" value="ECO:0007669"/>
    <property type="project" value="UniProtKB-UniRule"/>
</dbReference>
<evidence type="ECO:0000313" key="10">
    <source>
        <dbReference type="EMBL" id="RLN05754.1"/>
    </source>
</evidence>
<dbReference type="EMBL" id="MAYM02002094">
    <property type="protein sequence ID" value="RLN05754.1"/>
    <property type="molecule type" value="Genomic_DNA"/>
</dbReference>
<feature type="transmembrane region" description="Helical" evidence="6">
    <location>
        <begin position="149"/>
        <end position="170"/>
    </location>
</feature>
<dbReference type="Proteomes" id="UP000792063">
    <property type="component" value="Unassembled WGS sequence"/>
</dbReference>
<feature type="compositionally biased region" description="Polar residues" evidence="5">
    <location>
        <begin position="945"/>
        <end position="954"/>
    </location>
</feature>
<evidence type="ECO:0000313" key="8">
    <source>
        <dbReference type="EMBL" id="KAG2518173.1"/>
    </source>
</evidence>